<reference evidence="2" key="1">
    <citation type="submission" date="2022-07" db="EMBL/GenBank/DDBJ databases">
        <title>Genome Sequence of Leucocoprinus birnbaumii.</title>
        <authorList>
            <person name="Buettner E."/>
        </authorList>
    </citation>
    <scope>NUCLEOTIDE SEQUENCE</scope>
    <source>
        <strain evidence="2">VT141</strain>
    </source>
</reference>
<sequence>MPPRSKSSAKTDSSQASQVLLEAGYTRRTTKRLRVDSDDEDGNGYEPQQERRTSYNESFTRGGARGSSPPAKGKRRKVSATVASGSDDGEESDYDARTEDYSNSRREEEEEEEEEAEEEENSGRADSTEEIHDARDEQQDDDEDDNGRTGGRLSKKPRGSIFSLFTWSDSPPSPAHRHPMVPYPSIYTDSNIGGRTRRPSSKAKQMATGTSTTSTSTAKKSKGKRKPQVSESTRNSRSRKEVAWSEGESEEEYNGHEDEEVNVDEDEEEDEARLTDDYDVSEEERPARGKKGRGAKGGKGREKGADMAPILKKAKFEGNPAASSTTATTAGTKRSRGKKVAGEDTIVDIMDEYGTPDPSSIGSPTATTATDGGKDDTPASSAPPAKKRKLPTIKKVKTAASLGAAGSGSSGTGPSTPVSGSATGGKPPVGLPPPQSGGIAGSGVSILGIAETKARPKTNMASDLDLSNPSLYAELFKNPGGNASRTGLNRRAKEEERKKELDKMKEEYKIQFAEESKKSFDLQGQAEKMARFEEVLRQRRSSALYPNFLAAKWREEWEREKRRAQRRDYQPPPSHPNGHVDDTKEEGEM</sequence>
<evidence type="ECO:0000256" key="1">
    <source>
        <dbReference type="SAM" id="MobiDB-lite"/>
    </source>
</evidence>
<feature type="compositionally biased region" description="Acidic residues" evidence="1">
    <location>
        <begin position="108"/>
        <end position="120"/>
    </location>
</feature>
<feature type="region of interest" description="Disordered" evidence="1">
    <location>
        <begin position="476"/>
        <end position="503"/>
    </location>
</feature>
<dbReference type="Proteomes" id="UP001213000">
    <property type="component" value="Unassembled WGS sequence"/>
</dbReference>
<organism evidence="2 3">
    <name type="scientific">Leucocoprinus birnbaumii</name>
    <dbReference type="NCBI Taxonomy" id="56174"/>
    <lineage>
        <taxon>Eukaryota</taxon>
        <taxon>Fungi</taxon>
        <taxon>Dikarya</taxon>
        <taxon>Basidiomycota</taxon>
        <taxon>Agaricomycotina</taxon>
        <taxon>Agaricomycetes</taxon>
        <taxon>Agaricomycetidae</taxon>
        <taxon>Agaricales</taxon>
        <taxon>Agaricineae</taxon>
        <taxon>Agaricaceae</taxon>
        <taxon>Leucocoprinus</taxon>
    </lineage>
</organism>
<evidence type="ECO:0000313" key="3">
    <source>
        <dbReference type="Proteomes" id="UP001213000"/>
    </source>
</evidence>
<feature type="region of interest" description="Disordered" evidence="1">
    <location>
        <begin position="1"/>
        <end position="443"/>
    </location>
</feature>
<feature type="region of interest" description="Disordered" evidence="1">
    <location>
        <begin position="560"/>
        <end position="589"/>
    </location>
</feature>
<feature type="compositionally biased region" description="Basic residues" evidence="1">
    <location>
        <begin position="288"/>
        <end position="298"/>
    </location>
</feature>
<comment type="caution">
    <text evidence="2">The sequence shown here is derived from an EMBL/GenBank/DDBJ whole genome shotgun (WGS) entry which is preliminary data.</text>
</comment>
<dbReference type="EMBL" id="JANIEX010002157">
    <property type="protein sequence ID" value="KAJ3551756.1"/>
    <property type="molecule type" value="Genomic_DNA"/>
</dbReference>
<feature type="compositionally biased region" description="Low complexity" evidence="1">
    <location>
        <begin position="412"/>
        <end position="425"/>
    </location>
</feature>
<accession>A0AAD5YPE3</accession>
<gene>
    <name evidence="2" type="ORF">NP233_g13018</name>
</gene>
<keyword evidence="3" id="KW-1185">Reference proteome</keyword>
<feature type="compositionally biased region" description="Polar residues" evidence="1">
    <location>
        <begin position="1"/>
        <end position="18"/>
    </location>
</feature>
<feature type="compositionally biased region" description="Basic and acidic residues" evidence="1">
    <location>
        <begin position="94"/>
        <end position="107"/>
    </location>
</feature>
<feature type="compositionally biased region" description="Basic and acidic residues" evidence="1">
    <location>
        <begin position="121"/>
        <end position="137"/>
    </location>
</feature>
<proteinExistence type="predicted"/>
<feature type="compositionally biased region" description="Basic and acidic residues" evidence="1">
    <location>
        <begin position="560"/>
        <end position="569"/>
    </location>
</feature>
<evidence type="ECO:0000313" key="2">
    <source>
        <dbReference type="EMBL" id="KAJ3551756.1"/>
    </source>
</evidence>
<feature type="compositionally biased region" description="Basic and acidic residues" evidence="1">
    <location>
        <begin position="491"/>
        <end position="503"/>
    </location>
</feature>
<dbReference type="AlphaFoldDB" id="A0AAD5YPE3"/>
<feature type="compositionally biased region" description="Basic residues" evidence="1">
    <location>
        <begin position="385"/>
        <end position="397"/>
    </location>
</feature>
<feature type="compositionally biased region" description="Acidic residues" evidence="1">
    <location>
        <begin position="247"/>
        <end position="282"/>
    </location>
</feature>
<feature type="compositionally biased region" description="Low complexity" evidence="1">
    <location>
        <begin position="207"/>
        <end position="218"/>
    </location>
</feature>
<name>A0AAD5YPE3_9AGAR</name>
<protein>
    <submittedName>
        <fullName evidence="2">Uncharacterized protein</fullName>
    </submittedName>
</protein>
<feature type="compositionally biased region" description="Low complexity" evidence="1">
    <location>
        <begin position="321"/>
        <end position="330"/>
    </location>
</feature>